<name>A0A2G4RCQ7_9PROT</name>
<accession>A0A2G4RCQ7</accession>
<sequence>MSQTVFQTSKPPPSLSETEKSDPLRHLILSRYGIGPLARNPAPMPVSGQMGVLDNTLWRTGNRF</sequence>
<dbReference type="EMBL" id="PEBQ01000093">
    <property type="protein sequence ID" value="PHY94346.1"/>
    <property type="molecule type" value="Genomic_DNA"/>
</dbReference>
<organism evidence="2 3">
    <name type="scientific">Acetobacter pomorum</name>
    <dbReference type="NCBI Taxonomy" id="65959"/>
    <lineage>
        <taxon>Bacteria</taxon>
        <taxon>Pseudomonadati</taxon>
        <taxon>Pseudomonadota</taxon>
        <taxon>Alphaproteobacteria</taxon>
        <taxon>Acetobacterales</taxon>
        <taxon>Acetobacteraceae</taxon>
        <taxon>Acetobacter</taxon>
    </lineage>
</organism>
<protein>
    <submittedName>
        <fullName evidence="2">Uncharacterized protein</fullName>
    </submittedName>
</protein>
<dbReference type="Proteomes" id="UP000228751">
    <property type="component" value="Unassembled WGS sequence"/>
</dbReference>
<gene>
    <name evidence="2" type="ORF">CSR02_06780</name>
</gene>
<proteinExistence type="predicted"/>
<evidence type="ECO:0000313" key="2">
    <source>
        <dbReference type="EMBL" id="PHY94346.1"/>
    </source>
</evidence>
<reference evidence="2 3" key="1">
    <citation type="submission" date="2017-10" db="EMBL/GenBank/DDBJ databases">
        <title>Genomic analysis of the genus Acetobacter.</title>
        <authorList>
            <person name="Kim K.H."/>
            <person name="Chun B.H."/>
            <person name="Son A.R."/>
            <person name="Jeon C.O."/>
        </authorList>
    </citation>
    <scope>NUCLEOTIDE SEQUENCE [LARGE SCALE GENOMIC DNA]</scope>
    <source>
        <strain evidence="2 3">LHT 2458</strain>
    </source>
</reference>
<keyword evidence="3" id="KW-1185">Reference proteome</keyword>
<evidence type="ECO:0000256" key="1">
    <source>
        <dbReference type="SAM" id="MobiDB-lite"/>
    </source>
</evidence>
<dbReference type="AlphaFoldDB" id="A0A2G4RCQ7"/>
<evidence type="ECO:0000313" key="3">
    <source>
        <dbReference type="Proteomes" id="UP000228751"/>
    </source>
</evidence>
<comment type="caution">
    <text evidence="2">The sequence shown here is derived from an EMBL/GenBank/DDBJ whole genome shotgun (WGS) entry which is preliminary data.</text>
</comment>
<feature type="region of interest" description="Disordered" evidence="1">
    <location>
        <begin position="1"/>
        <end position="22"/>
    </location>
</feature>
<dbReference type="OrthoDB" id="7220253at2"/>